<evidence type="ECO:0000313" key="2">
    <source>
        <dbReference type="Proteomes" id="UP001623852"/>
    </source>
</evidence>
<dbReference type="PROSITE" id="PS51257">
    <property type="entry name" value="PROKAR_LIPOPROTEIN"/>
    <property type="match status" value="1"/>
</dbReference>
<accession>A0ABZ2UD12</accession>
<proteinExistence type="predicted"/>
<dbReference type="SUPFAM" id="SSF49464">
    <property type="entry name" value="Carboxypeptidase regulatory domain-like"/>
    <property type="match status" value="1"/>
</dbReference>
<sequence length="109" mass="12763">MKNKLVFLILLLCSCTGKDELNGYVYDYDTEQPIKNVYVNIKDDTTQTDSTGYFSMKVKSNLPCTIFLQREGYASKRICRKPDSLGKFSKKSLKYNRFYMYNKESDFSK</sequence>
<dbReference type="EMBL" id="CP150845">
    <property type="protein sequence ID" value="WYZ17999.1"/>
    <property type="molecule type" value="Genomic_DNA"/>
</dbReference>
<dbReference type="Proteomes" id="UP001623852">
    <property type="component" value="Chromosome"/>
</dbReference>
<dbReference type="InterPro" id="IPR008969">
    <property type="entry name" value="CarboxyPept-like_regulatory"/>
</dbReference>
<evidence type="ECO:0008006" key="3">
    <source>
        <dbReference type="Google" id="ProtNLM"/>
    </source>
</evidence>
<protein>
    <recommendedName>
        <fullName evidence="3">CarboxypepD_reg-like domain-containing protein</fullName>
    </recommendedName>
</protein>
<reference evidence="1 2" key="1">
    <citation type="submission" date="2024-03" db="EMBL/GenBank/DDBJ databases">
        <title>Flavobacterium soyae.</title>
        <authorList>
            <person name="Zheng W."/>
        </authorList>
    </citation>
    <scope>NUCLEOTIDE SEQUENCE [LARGE SCALE GENOMIC DNA]</scope>
    <source>
        <strain evidence="1 2">55</strain>
    </source>
</reference>
<dbReference type="RefSeq" id="WP_406843088.1">
    <property type="nucleotide sequence ID" value="NZ_CP150845.1"/>
</dbReference>
<organism evidence="1 2">
    <name type="scientific">Flavobacterium soyae</name>
    <dbReference type="NCBI Taxonomy" id="2903098"/>
    <lineage>
        <taxon>Bacteria</taxon>
        <taxon>Pseudomonadati</taxon>
        <taxon>Bacteroidota</taxon>
        <taxon>Flavobacteriia</taxon>
        <taxon>Flavobacteriales</taxon>
        <taxon>Flavobacteriaceae</taxon>
        <taxon>Flavobacterium</taxon>
    </lineage>
</organism>
<name>A0ABZ2UD12_9FLAO</name>
<dbReference type="Gene3D" id="2.60.40.1120">
    <property type="entry name" value="Carboxypeptidase-like, regulatory domain"/>
    <property type="match status" value="1"/>
</dbReference>
<gene>
    <name evidence="1" type="ORF">AABD74_12615</name>
</gene>
<evidence type="ECO:0000313" key="1">
    <source>
        <dbReference type="EMBL" id="WYZ17999.1"/>
    </source>
</evidence>
<keyword evidence="2" id="KW-1185">Reference proteome</keyword>